<comment type="caution">
    <text evidence="3">The sequence shown here is derived from an EMBL/GenBank/DDBJ whole genome shotgun (WGS) entry which is preliminary data.</text>
</comment>
<evidence type="ECO:0008006" key="5">
    <source>
        <dbReference type="Google" id="ProtNLM"/>
    </source>
</evidence>
<dbReference type="Pfam" id="PF03235">
    <property type="entry name" value="GmrSD_N"/>
    <property type="match status" value="1"/>
</dbReference>
<name>A0A010RTF0_PSEFL</name>
<dbReference type="eggNOG" id="COG1479">
    <property type="taxonomic scope" value="Bacteria"/>
</dbReference>
<accession>A0A010RTF0</accession>
<reference evidence="3 4" key="1">
    <citation type="journal article" date="2011" name="J. Bacteriol.">
        <title>Draft genome sequence of the polycyclic aromatic hydrocarbon-degrading, genetically engineered bioluminescent bioreporter Pseudomonas fluorescens HK44.</title>
        <authorList>
            <person name="Chauhan A."/>
            <person name="Layton A.C."/>
            <person name="Williams D.E."/>
            <person name="Smartt A.E."/>
            <person name="Ripp S."/>
            <person name="Karpinets T.V."/>
            <person name="Brown S.D."/>
            <person name="Sayler G.S."/>
        </authorList>
    </citation>
    <scope>NUCLEOTIDE SEQUENCE [LARGE SCALE GENOMIC DNA]</scope>
    <source>
        <strain evidence="3 4">HK44</strain>
    </source>
</reference>
<dbReference type="Pfam" id="PF07510">
    <property type="entry name" value="GmrSD_C"/>
    <property type="match status" value="1"/>
</dbReference>
<evidence type="ECO:0000259" key="2">
    <source>
        <dbReference type="Pfam" id="PF07510"/>
    </source>
</evidence>
<dbReference type="PANTHER" id="PTHR35149:SF1">
    <property type="entry name" value="DUF5655 DOMAIN-CONTAINING PROTEIN"/>
    <property type="match status" value="1"/>
</dbReference>
<feature type="domain" description="GmrSD restriction endonucleases C-terminal" evidence="2">
    <location>
        <begin position="529"/>
        <end position="638"/>
    </location>
</feature>
<dbReference type="HOGENOM" id="CLU_019881_0_0_6"/>
<dbReference type="Proteomes" id="UP000022611">
    <property type="component" value="Unassembled WGS sequence"/>
</dbReference>
<sequence length="665" mass="78135">MADGSNPSSTIQKLITPHDQYIRAVFSTQRSYFIDIYQREYKWTEQQVKTLLNDLEVRFELGNRGRTAPKEIQQDVLEHFEPYFLNTYLTHSSSAATSIVDGQQRLTTLLLILISLYRTLQKVEDCAESQGKTFKASALKPLIFEEDDFGDATRFKIYNPNREAQLRALVEGADYAPVDETQKRLKENFATISTYFEGFFCSSNYPSGYDLVKLTYYISYLLDRVTIVEIRIERQDNVAMIFEVVNDRGLGLKPYEILKGKLIGNLPAKEKEESNKIWVALQDLYYQTELRHTSESSIDLDDFFRIYFRSKFARSADDYKAFESDYHYEIYRRPELRAHFGDFSDHQILFERIKNEVKFFAKLYQELRADYSALRPHLFYNKLIEQNQQYLLIMSAVRFDDPQREEKICTISAKFDQLHVILRVLGLYESNAFQRLIYTLNESLRNRPLDECRQVFDDLVIKYLKEEERLDREFSGTVADIFTFERFKGARNSWTNFSKYLLMRVDRWLGDLLDKPSYCKGPFSEIEERFNRSNRRRYGMHLEHIYAYNDANRGLFTDPETGVFDESGFEQTRNHLGMVLLLKDLQNISSSNDLYSDKISDYAMSDLIWNQLLVGHLPNVDIKVLPTALQVDAISADEVGAFPKDQVEQRQRLFFEALKAIWEQV</sequence>
<evidence type="ECO:0000313" key="4">
    <source>
        <dbReference type="Proteomes" id="UP000022611"/>
    </source>
</evidence>
<dbReference type="InterPro" id="IPR004919">
    <property type="entry name" value="GmrSD_N"/>
</dbReference>
<dbReference type="RefSeq" id="WP_019694411.1">
    <property type="nucleotide sequence ID" value="NZ_AFOY02000019.1"/>
</dbReference>
<evidence type="ECO:0000259" key="1">
    <source>
        <dbReference type="Pfam" id="PF03235"/>
    </source>
</evidence>
<evidence type="ECO:0000313" key="3">
    <source>
        <dbReference type="EMBL" id="EXF92224.1"/>
    </source>
</evidence>
<dbReference type="AlphaFoldDB" id="A0A010RTF0"/>
<dbReference type="OrthoDB" id="9798761at2"/>
<feature type="domain" description="GmrSD restriction endonucleases N-terminal" evidence="1">
    <location>
        <begin position="25"/>
        <end position="262"/>
    </location>
</feature>
<gene>
    <name evidence="3" type="ORF">HK44_012830</name>
</gene>
<proteinExistence type="predicted"/>
<dbReference type="EMBL" id="AFOY02000019">
    <property type="protein sequence ID" value="EXF92224.1"/>
    <property type="molecule type" value="Genomic_DNA"/>
</dbReference>
<organism evidence="3 4">
    <name type="scientific">Pseudomonas fluorescens HK44</name>
    <dbReference type="NCBI Taxonomy" id="1042209"/>
    <lineage>
        <taxon>Bacteria</taxon>
        <taxon>Pseudomonadati</taxon>
        <taxon>Pseudomonadota</taxon>
        <taxon>Gammaproteobacteria</taxon>
        <taxon>Pseudomonadales</taxon>
        <taxon>Pseudomonadaceae</taxon>
        <taxon>Pseudomonas</taxon>
    </lineage>
</organism>
<dbReference type="PATRIC" id="fig|1042209.11.peg.4979"/>
<protein>
    <recommendedName>
        <fullName evidence="5">DUF262 domain-containing protein</fullName>
    </recommendedName>
</protein>
<dbReference type="InterPro" id="IPR011089">
    <property type="entry name" value="GmrSD_C"/>
</dbReference>
<dbReference type="PANTHER" id="PTHR35149">
    <property type="entry name" value="SLL5132 PROTEIN"/>
    <property type="match status" value="1"/>
</dbReference>